<accession>A0A1H3CJY6</accession>
<dbReference type="Proteomes" id="UP000199595">
    <property type="component" value="Unassembled WGS sequence"/>
</dbReference>
<dbReference type="EMBL" id="FNNJ01000006">
    <property type="protein sequence ID" value="SDX54310.1"/>
    <property type="molecule type" value="Genomic_DNA"/>
</dbReference>
<dbReference type="InterPro" id="IPR036188">
    <property type="entry name" value="FAD/NAD-bd_sf"/>
</dbReference>
<proteinExistence type="predicted"/>
<dbReference type="STRING" id="762486.SAMN05444411_106181"/>
<dbReference type="SUPFAM" id="SSF51905">
    <property type="entry name" value="FAD/NAD(P)-binding domain"/>
    <property type="match status" value="1"/>
</dbReference>
<sequence>MSLKSVREKHHIAIIGGAVSGSVAANILANNGFRVVVFEMNNLPYGKIEDGLPNWHVKLRNRQIEKIDKNLNHPSIIYLPNTKIGKDISFLELINNWSFSGVIIANGAWNDRQFPIPQIGKFINKELVYQNDFIYWFNHKHEPNYNGNNYFIKNNAVVLGGGLASLDVIKIVMIELVRKQLWFKKGIKVDMFTLEHKGVRFILETYKTSLKELEIEKAKLVYRKTAKDMPLKTAVDNSIESIEAARLVSEKLLNKYKNKYMFEFIPLSVPVSFVEKNNKLTGLILQKRKIDNGKIILFEGDQYKINTSFVISSIGSLPEKIEGLPYDNTSLKIAEGSNCLVDGFDNVFAIGNAVTGRGNIQESSRHSKKSAFDIIDAQASNDKLEKWLTSINIEIEDNVNEQLPRIINGLKVKEIKPKKQINDLYEKVNLIHKKQKFTSYLNWVFKKTPIRLEETLKK</sequence>
<dbReference type="OrthoDB" id="1404021at2"/>
<dbReference type="Pfam" id="PF13450">
    <property type="entry name" value="NAD_binding_8"/>
    <property type="match status" value="1"/>
</dbReference>
<dbReference type="Gene3D" id="3.50.50.60">
    <property type="entry name" value="FAD/NAD(P)-binding domain"/>
    <property type="match status" value="1"/>
</dbReference>
<protein>
    <submittedName>
        <fullName evidence="1">NADPH-dependent glutamate synthase beta chain</fullName>
    </submittedName>
</protein>
<evidence type="ECO:0000313" key="1">
    <source>
        <dbReference type="EMBL" id="SDX54310.1"/>
    </source>
</evidence>
<dbReference type="AlphaFoldDB" id="A0A1H3CJY6"/>
<gene>
    <name evidence="1" type="ORF">SAMN05444411_106181</name>
</gene>
<dbReference type="PRINTS" id="PR00419">
    <property type="entry name" value="ADXRDTASE"/>
</dbReference>
<name>A0A1H3CJY6_9FLAO</name>
<dbReference type="RefSeq" id="WP_090123867.1">
    <property type="nucleotide sequence ID" value="NZ_FNNJ01000006.1"/>
</dbReference>
<evidence type="ECO:0000313" key="2">
    <source>
        <dbReference type="Proteomes" id="UP000199595"/>
    </source>
</evidence>
<organism evidence="1 2">
    <name type="scientific">Lutibacter oricola</name>
    <dbReference type="NCBI Taxonomy" id="762486"/>
    <lineage>
        <taxon>Bacteria</taxon>
        <taxon>Pseudomonadati</taxon>
        <taxon>Bacteroidota</taxon>
        <taxon>Flavobacteriia</taxon>
        <taxon>Flavobacteriales</taxon>
        <taxon>Flavobacteriaceae</taxon>
        <taxon>Lutibacter</taxon>
    </lineage>
</organism>
<keyword evidence="2" id="KW-1185">Reference proteome</keyword>
<dbReference type="SUPFAM" id="SSF51971">
    <property type="entry name" value="Nucleotide-binding domain"/>
    <property type="match status" value="1"/>
</dbReference>
<reference evidence="1 2" key="1">
    <citation type="submission" date="2016-10" db="EMBL/GenBank/DDBJ databases">
        <authorList>
            <person name="de Groot N.N."/>
        </authorList>
    </citation>
    <scope>NUCLEOTIDE SEQUENCE [LARGE SCALE GENOMIC DNA]</scope>
    <source>
        <strain evidence="1 2">DSM 24956</strain>
    </source>
</reference>